<reference evidence="2 3" key="1">
    <citation type="submission" date="2019-11" db="EMBL/GenBank/DDBJ databases">
        <title>Novel species isolated from a subtropical stream in China.</title>
        <authorList>
            <person name="Lu H."/>
        </authorList>
    </citation>
    <scope>NUCLEOTIDE SEQUENCE [LARGE SCALE GENOMIC DNA]</scope>
    <source>
        <strain evidence="2 3">FT92W</strain>
    </source>
</reference>
<dbReference type="Pfam" id="PF00550">
    <property type="entry name" value="PP-binding"/>
    <property type="match status" value="1"/>
</dbReference>
<dbReference type="InterPro" id="IPR036736">
    <property type="entry name" value="ACP-like_sf"/>
</dbReference>
<dbReference type="EMBL" id="WKJJ01000006">
    <property type="protein sequence ID" value="MRV72391.1"/>
    <property type="molecule type" value="Genomic_DNA"/>
</dbReference>
<sequence>MKHHNSTIGASIQEVRNEIREYICASFMRLRQSSDIADTDDLLETGILDSLAFTELIAELEHRYGAAIRATDVIPENFGSISAIADYVQRARTI</sequence>
<dbReference type="RefSeq" id="WP_154373880.1">
    <property type="nucleotide sequence ID" value="NZ_WKJJ01000006.1"/>
</dbReference>
<name>A0A7X2LSL3_9BURK</name>
<dbReference type="SUPFAM" id="SSF47336">
    <property type="entry name" value="ACP-like"/>
    <property type="match status" value="1"/>
</dbReference>
<dbReference type="Gene3D" id="1.10.1200.10">
    <property type="entry name" value="ACP-like"/>
    <property type="match status" value="1"/>
</dbReference>
<organism evidence="2 3">
    <name type="scientific">Pseudoduganella rivuli</name>
    <dbReference type="NCBI Taxonomy" id="2666085"/>
    <lineage>
        <taxon>Bacteria</taxon>
        <taxon>Pseudomonadati</taxon>
        <taxon>Pseudomonadota</taxon>
        <taxon>Betaproteobacteria</taxon>
        <taxon>Burkholderiales</taxon>
        <taxon>Oxalobacteraceae</taxon>
        <taxon>Telluria group</taxon>
        <taxon>Pseudoduganella</taxon>
    </lineage>
</organism>
<keyword evidence="3" id="KW-1185">Reference proteome</keyword>
<evidence type="ECO:0000313" key="2">
    <source>
        <dbReference type="EMBL" id="MRV72391.1"/>
    </source>
</evidence>
<gene>
    <name evidence="2" type="ORF">GJ700_11790</name>
</gene>
<dbReference type="Proteomes" id="UP000446768">
    <property type="component" value="Unassembled WGS sequence"/>
</dbReference>
<evidence type="ECO:0000313" key="3">
    <source>
        <dbReference type="Proteomes" id="UP000446768"/>
    </source>
</evidence>
<proteinExistence type="predicted"/>
<comment type="caution">
    <text evidence="2">The sequence shown here is derived from an EMBL/GenBank/DDBJ whole genome shotgun (WGS) entry which is preliminary data.</text>
</comment>
<accession>A0A7X2LSL3</accession>
<dbReference type="InterPro" id="IPR009081">
    <property type="entry name" value="PP-bd_ACP"/>
</dbReference>
<evidence type="ECO:0000259" key="1">
    <source>
        <dbReference type="PROSITE" id="PS50075"/>
    </source>
</evidence>
<dbReference type="PROSITE" id="PS50075">
    <property type="entry name" value="CARRIER"/>
    <property type="match status" value="1"/>
</dbReference>
<feature type="domain" description="Carrier" evidence="1">
    <location>
        <begin position="14"/>
        <end position="92"/>
    </location>
</feature>
<dbReference type="AlphaFoldDB" id="A0A7X2LSL3"/>
<protein>
    <submittedName>
        <fullName evidence="2">Acyl carrier protein</fullName>
    </submittedName>
</protein>